<protein>
    <submittedName>
        <fullName evidence="3">Uncharacterized protein</fullName>
    </submittedName>
</protein>
<sequence>MILLGKMLLAFAFNPSELRLLCAERKPWQMLCNDGSGIAFFRMQGSLTQAERPITCISAFAPRSRSRAVVTFGQCNAVTLRDRGSFDIAVEIALPCPHPMSGVPNGRRDWREVVMLQAEEGADVLNMSPCWDGWRHENAVDKQPMRSQKREYSTRKLRPRQLTRRSEDRLEASNNGPEDEQAASPTPVHGRAESVSISSPTGGKPVREVAWRGSD</sequence>
<accession>A0A1Y1ZG14</accession>
<feature type="chain" id="PRO_5011007765" evidence="2">
    <location>
        <begin position="19"/>
        <end position="215"/>
    </location>
</feature>
<feature type="region of interest" description="Disordered" evidence="1">
    <location>
        <begin position="139"/>
        <end position="215"/>
    </location>
</feature>
<gene>
    <name evidence="3" type="ORF">BCR34DRAFT_589455</name>
</gene>
<evidence type="ECO:0000313" key="4">
    <source>
        <dbReference type="Proteomes" id="UP000193144"/>
    </source>
</evidence>
<dbReference type="EMBL" id="MCFA01000089">
    <property type="protein sequence ID" value="ORY09208.1"/>
    <property type="molecule type" value="Genomic_DNA"/>
</dbReference>
<evidence type="ECO:0000256" key="2">
    <source>
        <dbReference type="SAM" id="SignalP"/>
    </source>
</evidence>
<dbReference type="AlphaFoldDB" id="A0A1Y1ZG14"/>
<feature type="compositionally biased region" description="Basic and acidic residues" evidence="1">
    <location>
        <begin position="205"/>
        <end position="215"/>
    </location>
</feature>
<organism evidence="3 4">
    <name type="scientific">Clohesyomyces aquaticus</name>
    <dbReference type="NCBI Taxonomy" id="1231657"/>
    <lineage>
        <taxon>Eukaryota</taxon>
        <taxon>Fungi</taxon>
        <taxon>Dikarya</taxon>
        <taxon>Ascomycota</taxon>
        <taxon>Pezizomycotina</taxon>
        <taxon>Dothideomycetes</taxon>
        <taxon>Pleosporomycetidae</taxon>
        <taxon>Pleosporales</taxon>
        <taxon>Lindgomycetaceae</taxon>
        <taxon>Clohesyomyces</taxon>
    </lineage>
</organism>
<evidence type="ECO:0000313" key="3">
    <source>
        <dbReference type="EMBL" id="ORY09208.1"/>
    </source>
</evidence>
<comment type="caution">
    <text evidence="3">The sequence shown here is derived from an EMBL/GenBank/DDBJ whole genome shotgun (WGS) entry which is preliminary data.</text>
</comment>
<feature type="signal peptide" evidence="2">
    <location>
        <begin position="1"/>
        <end position="18"/>
    </location>
</feature>
<dbReference type="Proteomes" id="UP000193144">
    <property type="component" value="Unassembled WGS sequence"/>
</dbReference>
<reference evidence="3 4" key="1">
    <citation type="submission" date="2016-07" db="EMBL/GenBank/DDBJ databases">
        <title>Pervasive Adenine N6-methylation of Active Genes in Fungi.</title>
        <authorList>
            <consortium name="DOE Joint Genome Institute"/>
            <person name="Mondo S.J."/>
            <person name="Dannebaum R.O."/>
            <person name="Kuo R.C."/>
            <person name="Labutti K."/>
            <person name="Haridas S."/>
            <person name="Kuo A."/>
            <person name="Salamov A."/>
            <person name="Ahrendt S.R."/>
            <person name="Lipzen A."/>
            <person name="Sullivan W."/>
            <person name="Andreopoulos W.B."/>
            <person name="Clum A."/>
            <person name="Lindquist E."/>
            <person name="Daum C."/>
            <person name="Ramamoorthy G.K."/>
            <person name="Gryganskyi A."/>
            <person name="Culley D."/>
            <person name="Magnuson J.K."/>
            <person name="James T.Y."/>
            <person name="O'Malley M.A."/>
            <person name="Stajich J.E."/>
            <person name="Spatafora J.W."/>
            <person name="Visel A."/>
            <person name="Grigoriev I.V."/>
        </authorList>
    </citation>
    <scope>NUCLEOTIDE SEQUENCE [LARGE SCALE GENOMIC DNA]</scope>
    <source>
        <strain evidence="3 4">CBS 115471</strain>
    </source>
</reference>
<feature type="compositionally biased region" description="Basic and acidic residues" evidence="1">
    <location>
        <begin position="139"/>
        <end position="154"/>
    </location>
</feature>
<name>A0A1Y1ZG14_9PLEO</name>
<keyword evidence="2" id="KW-0732">Signal</keyword>
<keyword evidence="4" id="KW-1185">Reference proteome</keyword>
<evidence type="ECO:0000256" key="1">
    <source>
        <dbReference type="SAM" id="MobiDB-lite"/>
    </source>
</evidence>
<proteinExistence type="predicted"/>